<dbReference type="Gene3D" id="1.10.10.60">
    <property type="entry name" value="Homeodomain-like"/>
    <property type="match status" value="1"/>
</dbReference>
<dbReference type="Proteomes" id="UP000002630">
    <property type="component" value="Linkage Group LG26"/>
</dbReference>
<evidence type="ECO:0008006" key="4">
    <source>
        <dbReference type="Google" id="ProtNLM"/>
    </source>
</evidence>
<dbReference type="AlphaFoldDB" id="D7G878"/>
<sequence length="156" mass="16332">MDHVDCSFEYQIAMVPFNCGTWTDVEHQGFLRGLEVYGYGNCDAIGIFVPSRSPLQIEAYAQWYFAEGEAVRHLHQVAGPAGSPVPGAVMEAAAAAAAVAAAAAAAAGTVLLPGASVFSASWPPLKSSRGRIRRRSSSSSSAPLIGRGCPLSRIHT</sequence>
<dbReference type="SUPFAM" id="SSF46689">
    <property type="entry name" value="Homeodomain-like"/>
    <property type="match status" value="1"/>
</dbReference>
<dbReference type="InterPro" id="IPR009057">
    <property type="entry name" value="Homeodomain-like_sf"/>
</dbReference>
<dbReference type="OrthoDB" id="118550at2759"/>
<keyword evidence="3" id="KW-1185">Reference proteome</keyword>
<protein>
    <recommendedName>
        <fullName evidence="4">SANT domain-containing protein</fullName>
    </recommendedName>
</protein>
<reference evidence="2 3" key="1">
    <citation type="journal article" date="2010" name="Nature">
        <title>The Ectocarpus genome and the independent evolution of multicellularity in brown algae.</title>
        <authorList>
            <person name="Cock J.M."/>
            <person name="Sterck L."/>
            <person name="Rouze P."/>
            <person name="Scornet D."/>
            <person name="Allen A.E."/>
            <person name="Amoutzias G."/>
            <person name="Anthouard V."/>
            <person name="Artiguenave F."/>
            <person name="Aury J.M."/>
            <person name="Badger J.H."/>
            <person name="Beszteri B."/>
            <person name="Billiau K."/>
            <person name="Bonnet E."/>
            <person name="Bothwell J.H."/>
            <person name="Bowler C."/>
            <person name="Boyen C."/>
            <person name="Brownlee C."/>
            <person name="Carrano C.J."/>
            <person name="Charrier B."/>
            <person name="Cho G.Y."/>
            <person name="Coelho S.M."/>
            <person name="Collen J."/>
            <person name="Corre E."/>
            <person name="Da Silva C."/>
            <person name="Delage L."/>
            <person name="Delaroque N."/>
            <person name="Dittami S.M."/>
            <person name="Doulbeau S."/>
            <person name="Elias M."/>
            <person name="Farnham G."/>
            <person name="Gachon C.M."/>
            <person name="Gschloessl B."/>
            <person name="Heesch S."/>
            <person name="Jabbari K."/>
            <person name="Jubin C."/>
            <person name="Kawai H."/>
            <person name="Kimura K."/>
            <person name="Kloareg B."/>
            <person name="Kupper F.C."/>
            <person name="Lang D."/>
            <person name="Le Bail A."/>
            <person name="Leblanc C."/>
            <person name="Lerouge P."/>
            <person name="Lohr M."/>
            <person name="Lopez P.J."/>
            <person name="Martens C."/>
            <person name="Maumus F."/>
            <person name="Michel G."/>
            <person name="Miranda-Saavedra D."/>
            <person name="Morales J."/>
            <person name="Moreau H."/>
            <person name="Motomura T."/>
            <person name="Nagasato C."/>
            <person name="Napoli C.A."/>
            <person name="Nelson D.R."/>
            <person name="Nyvall-Collen P."/>
            <person name="Peters A.F."/>
            <person name="Pommier C."/>
            <person name="Potin P."/>
            <person name="Poulain J."/>
            <person name="Quesneville H."/>
            <person name="Read B."/>
            <person name="Rensing S.A."/>
            <person name="Ritter A."/>
            <person name="Rousvoal S."/>
            <person name="Samanta M."/>
            <person name="Samson G."/>
            <person name="Schroeder D.C."/>
            <person name="Segurens B."/>
            <person name="Strittmatter M."/>
            <person name="Tonon T."/>
            <person name="Tregear J.W."/>
            <person name="Valentin K."/>
            <person name="von Dassow P."/>
            <person name="Yamagishi T."/>
            <person name="Van de Peer Y."/>
            <person name="Wincker P."/>
        </authorList>
    </citation>
    <scope>NUCLEOTIDE SEQUENCE [LARGE SCALE GENOMIC DNA]</scope>
    <source>
        <strain evidence="3">Ec32 / CCAP1310/4</strain>
    </source>
</reference>
<feature type="region of interest" description="Disordered" evidence="1">
    <location>
        <begin position="125"/>
        <end position="156"/>
    </location>
</feature>
<accession>D7G878</accession>
<evidence type="ECO:0000313" key="2">
    <source>
        <dbReference type="EMBL" id="CBJ27941.1"/>
    </source>
</evidence>
<dbReference type="EMBL" id="FN649751">
    <property type="protein sequence ID" value="CBJ27941.1"/>
    <property type="molecule type" value="Genomic_DNA"/>
</dbReference>
<evidence type="ECO:0000313" key="3">
    <source>
        <dbReference type="Proteomes" id="UP000002630"/>
    </source>
</evidence>
<dbReference type="InterPro" id="IPR001005">
    <property type="entry name" value="SANT/Myb"/>
</dbReference>
<evidence type="ECO:0000256" key="1">
    <source>
        <dbReference type="SAM" id="MobiDB-lite"/>
    </source>
</evidence>
<dbReference type="CDD" id="cd00167">
    <property type="entry name" value="SANT"/>
    <property type="match status" value="1"/>
</dbReference>
<dbReference type="InParanoid" id="D7G878"/>
<gene>
    <name evidence="2" type="ORF">Esi_0087_0094</name>
</gene>
<organism evidence="2 3">
    <name type="scientific">Ectocarpus siliculosus</name>
    <name type="common">Brown alga</name>
    <name type="synonym">Conferva siliculosa</name>
    <dbReference type="NCBI Taxonomy" id="2880"/>
    <lineage>
        <taxon>Eukaryota</taxon>
        <taxon>Sar</taxon>
        <taxon>Stramenopiles</taxon>
        <taxon>Ochrophyta</taxon>
        <taxon>PX clade</taxon>
        <taxon>Phaeophyceae</taxon>
        <taxon>Ectocarpales</taxon>
        <taxon>Ectocarpaceae</taxon>
        <taxon>Ectocarpus</taxon>
    </lineage>
</organism>
<proteinExistence type="predicted"/>
<dbReference type="EMBL" id="FN649107">
    <property type="protein sequence ID" value="CBJ27941.1"/>
    <property type="molecule type" value="Genomic_DNA"/>
</dbReference>
<name>D7G878_ECTSI</name>